<keyword evidence="8" id="KW-1185">Reference proteome</keyword>
<dbReference type="Pfam" id="PF06803">
    <property type="entry name" value="DUF1232"/>
    <property type="match status" value="1"/>
</dbReference>
<evidence type="ECO:0000256" key="3">
    <source>
        <dbReference type="ARBA" id="ARBA00022989"/>
    </source>
</evidence>
<dbReference type="InterPro" id="IPR010652">
    <property type="entry name" value="DUF1232"/>
</dbReference>
<evidence type="ECO:0000313" key="8">
    <source>
        <dbReference type="Proteomes" id="UP001595752"/>
    </source>
</evidence>
<dbReference type="Proteomes" id="UP001595752">
    <property type="component" value="Unassembled WGS sequence"/>
</dbReference>
<keyword evidence="2 5" id="KW-0812">Transmembrane</keyword>
<proteinExistence type="predicted"/>
<evidence type="ECO:0000256" key="2">
    <source>
        <dbReference type="ARBA" id="ARBA00022692"/>
    </source>
</evidence>
<comment type="subcellular location">
    <subcellularLocation>
        <location evidence="1">Endomembrane system</location>
        <topology evidence="1">Multi-pass membrane protein</topology>
    </subcellularLocation>
</comment>
<dbReference type="RefSeq" id="WP_377915784.1">
    <property type="nucleotide sequence ID" value="NZ_JBHRZT010000052.1"/>
</dbReference>
<feature type="transmembrane region" description="Helical" evidence="5">
    <location>
        <begin position="71"/>
        <end position="90"/>
    </location>
</feature>
<accession>A0ABV8B2B4</accession>
<sequence length="141" mass="16542">MWTKQDLEKVFIKYKPQAEKLLQNTDKVKHLLQQAIDKAKKNDGIIGESVRNLELTFDMFRDWLKGDYRDVPTRSLVTIVVTLLYFVSVVDFIPDFLIGIGLVDDAAVIAYAVKQIQKDLDKYKLWKHEKNRLEHMTIDME</sequence>
<protein>
    <submittedName>
        <fullName evidence="7">YkvA family protein</fullName>
    </submittedName>
</protein>
<name>A0ABV8B2B4_9BACI</name>
<feature type="domain" description="DUF1232" evidence="6">
    <location>
        <begin position="76"/>
        <end position="110"/>
    </location>
</feature>
<keyword evidence="3 5" id="KW-1133">Transmembrane helix</keyword>
<comment type="caution">
    <text evidence="7">The sequence shown here is derived from an EMBL/GenBank/DDBJ whole genome shotgun (WGS) entry which is preliminary data.</text>
</comment>
<evidence type="ECO:0000259" key="6">
    <source>
        <dbReference type="Pfam" id="PF06803"/>
    </source>
</evidence>
<gene>
    <name evidence="7" type="ORF">ACFOU2_13105</name>
</gene>
<evidence type="ECO:0000256" key="4">
    <source>
        <dbReference type="ARBA" id="ARBA00023136"/>
    </source>
</evidence>
<organism evidence="7 8">
    <name type="scientific">Bacillus songklensis</name>
    <dbReference type="NCBI Taxonomy" id="1069116"/>
    <lineage>
        <taxon>Bacteria</taxon>
        <taxon>Bacillati</taxon>
        <taxon>Bacillota</taxon>
        <taxon>Bacilli</taxon>
        <taxon>Bacillales</taxon>
        <taxon>Bacillaceae</taxon>
        <taxon>Bacillus</taxon>
    </lineage>
</organism>
<keyword evidence="4 5" id="KW-0472">Membrane</keyword>
<reference evidence="8" key="1">
    <citation type="journal article" date="2019" name="Int. J. Syst. Evol. Microbiol.">
        <title>The Global Catalogue of Microorganisms (GCM) 10K type strain sequencing project: providing services to taxonomists for standard genome sequencing and annotation.</title>
        <authorList>
            <consortium name="The Broad Institute Genomics Platform"/>
            <consortium name="The Broad Institute Genome Sequencing Center for Infectious Disease"/>
            <person name="Wu L."/>
            <person name="Ma J."/>
        </authorList>
    </citation>
    <scope>NUCLEOTIDE SEQUENCE [LARGE SCALE GENOMIC DNA]</scope>
    <source>
        <strain evidence="8">CCUG 61889</strain>
    </source>
</reference>
<evidence type="ECO:0000256" key="1">
    <source>
        <dbReference type="ARBA" id="ARBA00004127"/>
    </source>
</evidence>
<dbReference type="EMBL" id="JBHRZT010000052">
    <property type="protein sequence ID" value="MFC3884387.1"/>
    <property type="molecule type" value="Genomic_DNA"/>
</dbReference>
<evidence type="ECO:0000313" key="7">
    <source>
        <dbReference type="EMBL" id="MFC3884387.1"/>
    </source>
</evidence>
<evidence type="ECO:0000256" key="5">
    <source>
        <dbReference type="SAM" id="Phobius"/>
    </source>
</evidence>